<feature type="compositionally biased region" description="Gly residues" evidence="1">
    <location>
        <begin position="142"/>
        <end position="152"/>
    </location>
</feature>
<dbReference type="Proteomes" id="UP000650467">
    <property type="component" value="Unassembled WGS sequence"/>
</dbReference>
<organism evidence="2 3">
    <name type="scientific">Chlamydomonas incerta</name>
    <dbReference type="NCBI Taxonomy" id="51695"/>
    <lineage>
        <taxon>Eukaryota</taxon>
        <taxon>Viridiplantae</taxon>
        <taxon>Chlorophyta</taxon>
        <taxon>core chlorophytes</taxon>
        <taxon>Chlorophyceae</taxon>
        <taxon>CS clade</taxon>
        <taxon>Chlamydomonadales</taxon>
        <taxon>Chlamydomonadaceae</taxon>
        <taxon>Chlamydomonas</taxon>
    </lineage>
</organism>
<dbReference type="EMBL" id="JAEHOC010000039">
    <property type="protein sequence ID" value="KAG2427623.1"/>
    <property type="molecule type" value="Genomic_DNA"/>
</dbReference>
<feature type="region of interest" description="Disordered" evidence="1">
    <location>
        <begin position="85"/>
        <end position="200"/>
    </location>
</feature>
<reference evidence="2" key="1">
    <citation type="journal article" date="2020" name="bioRxiv">
        <title>Comparative genomics of Chlamydomonas.</title>
        <authorList>
            <person name="Craig R.J."/>
            <person name="Hasan A.R."/>
            <person name="Ness R.W."/>
            <person name="Keightley P.D."/>
        </authorList>
    </citation>
    <scope>NUCLEOTIDE SEQUENCE</scope>
    <source>
        <strain evidence="2">SAG 7.73</strain>
    </source>
</reference>
<feature type="compositionally biased region" description="Basic and acidic residues" evidence="1">
    <location>
        <begin position="85"/>
        <end position="103"/>
    </location>
</feature>
<comment type="caution">
    <text evidence="2">The sequence shown here is derived from an EMBL/GenBank/DDBJ whole genome shotgun (WGS) entry which is preliminary data.</text>
</comment>
<evidence type="ECO:0000313" key="2">
    <source>
        <dbReference type="EMBL" id="KAG2427623.1"/>
    </source>
</evidence>
<gene>
    <name evidence="2" type="ORF">HXX76_012274</name>
</gene>
<proteinExistence type="predicted"/>
<protein>
    <submittedName>
        <fullName evidence="2">Uncharacterized protein</fullName>
    </submittedName>
</protein>
<keyword evidence="3" id="KW-1185">Reference proteome</keyword>
<evidence type="ECO:0000256" key="1">
    <source>
        <dbReference type="SAM" id="MobiDB-lite"/>
    </source>
</evidence>
<feature type="compositionally biased region" description="Low complexity" evidence="1">
    <location>
        <begin position="109"/>
        <end position="139"/>
    </location>
</feature>
<name>A0A835SQ09_CHLIN</name>
<feature type="compositionally biased region" description="Low complexity" evidence="1">
    <location>
        <begin position="180"/>
        <end position="200"/>
    </location>
</feature>
<sequence length="504" mass="51658">MHSHPPEARTHLPASQFLRQTYELGCRVAAAYSAVRKQDCLAAHHLQLLEAAYRAACAAAADTEAAAAAAVGASGGDGGGCGCERRQMGEPAEERGRNGDGKRVGGGADSSSPAISGSGSNAPHDDAQSAASAAAVRASPGPEGGALLGGGRQRAAGAREEEQELADADSRGGGGEANGPALTQPQPQPQRQAEAPAPAPAQQAVAMSWWGRRAARSSRVQALAARLEALVLGLVRETVAASPHGAFVFVSEEPAGDAAAAAAAAGYQLSLASLVAICCAVKRHWPGTMPARLRKRLHALLHFATANKRLQRQAVLHQQQTVADLASALAKAEAAAVADASRGLQGLSAGLVDAMAAWAVGATAAPAVDTTLCHEARCLRTRAALLLQGMVTDWAAAELDRDVRAVALGAAAGREAEPAPRLGSGGWEQLDLKEGGLEEFAGLERDFADVLLDNIEAAGVEEPPPPASLDEERAQLARILRQFRGEAQTETEAAAGVAYARPAE</sequence>
<dbReference type="AlphaFoldDB" id="A0A835SQ09"/>
<evidence type="ECO:0000313" key="3">
    <source>
        <dbReference type="Proteomes" id="UP000650467"/>
    </source>
</evidence>
<accession>A0A835SQ09</accession>